<sequence length="270" mass="29574">MRIDDDTPEPGALPPVYPCRPPLNLVVEPGLLRPRNLFAFEGIDGAGKSTLLDRVIAAHAARGRETLKLRLGRSDITAHALERAKWRNATPLTFSLLSWVTIVEQVAEHRHALDGDGLVFFDRYVPTLMVRGILEGLSTDYMHALAAYAPRPTILFLIDCDPAICRDRMIARGRPVSYFERGARIVGGLHQTMTEGDPAIRGAADGAVPLLGHLVRMRDALGQRMADYDTVMVIDNEGSPDAAFETIMEAIDAVDRNRDASRIAAVSRAG</sequence>
<dbReference type="SUPFAM" id="SSF52540">
    <property type="entry name" value="P-loop containing nucleoside triphosphate hydrolases"/>
    <property type="match status" value="1"/>
</dbReference>
<dbReference type="InterPro" id="IPR039430">
    <property type="entry name" value="Thymidylate_kin-like_dom"/>
</dbReference>
<dbReference type="Gene3D" id="3.40.50.300">
    <property type="entry name" value="P-loop containing nucleotide triphosphate hydrolases"/>
    <property type="match status" value="1"/>
</dbReference>
<keyword evidence="3" id="KW-1185">Reference proteome</keyword>
<comment type="caution">
    <text evidence="2">The sequence shown here is derived from an EMBL/GenBank/DDBJ whole genome shotgun (WGS) entry which is preliminary data.</text>
</comment>
<reference evidence="2 3" key="1">
    <citation type="journal article" date="2013" name="Antonie Van Leeuwenhoek">
        <title>Sphingomonas ginsenosidivorax sp. nov., with the ability to transform ginsenosides.</title>
        <authorList>
            <person name="Jin X.F."/>
            <person name="Kim J.K."/>
            <person name="Liu Q.M."/>
            <person name="Kang M.S."/>
            <person name="He D."/>
            <person name="Jin F.X."/>
            <person name="Kim S.C."/>
            <person name="Im W.T."/>
        </authorList>
    </citation>
    <scope>NUCLEOTIDE SEQUENCE [LARGE SCALE GENOMIC DNA]</scope>
    <source>
        <strain evidence="2 3">KHI67</strain>
    </source>
</reference>
<protein>
    <recommendedName>
        <fullName evidence="1">Thymidylate kinase-like domain-containing protein</fullName>
    </recommendedName>
</protein>
<evidence type="ECO:0000313" key="3">
    <source>
        <dbReference type="Proteomes" id="UP000321250"/>
    </source>
</evidence>
<dbReference type="OrthoDB" id="9774907at2"/>
<feature type="domain" description="Thymidylate kinase-like" evidence="1">
    <location>
        <begin position="40"/>
        <end position="174"/>
    </location>
</feature>
<dbReference type="Pfam" id="PF02223">
    <property type="entry name" value="Thymidylate_kin"/>
    <property type="match status" value="1"/>
</dbReference>
<dbReference type="Proteomes" id="UP000321250">
    <property type="component" value="Unassembled WGS sequence"/>
</dbReference>
<dbReference type="InterPro" id="IPR027417">
    <property type="entry name" value="P-loop_NTPase"/>
</dbReference>
<dbReference type="RefSeq" id="WP_147082730.1">
    <property type="nucleotide sequence ID" value="NZ_VOQR01000001.1"/>
</dbReference>
<name>A0A5C6UF87_9SPHN</name>
<proteinExistence type="predicted"/>
<dbReference type="AlphaFoldDB" id="A0A5C6UF87"/>
<gene>
    <name evidence="2" type="ORF">FSB78_11240</name>
</gene>
<accession>A0A5C6UF87</accession>
<evidence type="ECO:0000313" key="2">
    <source>
        <dbReference type="EMBL" id="TXC71452.1"/>
    </source>
</evidence>
<evidence type="ECO:0000259" key="1">
    <source>
        <dbReference type="Pfam" id="PF02223"/>
    </source>
</evidence>
<dbReference type="EMBL" id="VOQR01000001">
    <property type="protein sequence ID" value="TXC71452.1"/>
    <property type="molecule type" value="Genomic_DNA"/>
</dbReference>
<organism evidence="2 3">
    <name type="scientific">Sphingomonas ginsenosidivorax</name>
    <dbReference type="NCBI Taxonomy" id="862135"/>
    <lineage>
        <taxon>Bacteria</taxon>
        <taxon>Pseudomonadati</taxon>
        <taxon>Pseudomonadota</taxon>
        <taxon>Alphaproteobacteria</taxon>
        <taxon>Sphingomonadales</taxon>
        <taxon>Sphingomonadaceae</taxon>
        <taxon>Sphingomonas</taxon>
    </lineage>
</organism>